<comment type="caution">
    <text evidence="2">The sequence shown here is derived from an EMBL/GenBank/DDBJ whole genome shotgun (WGS) entry which is preliminary data.</text>
</comment>
<dbReference type="Pfam" id="PF00403">
    <property type="entry name" value="HMA"/>
    <property type="match status" value="1"/>
</dbReference>
<dbReference type="InterPro" id="IPR036163">
    <property type="entry name" value="HMA_dom_sf"/>
</dbReference>
<dbReference type="PROSITE" id="PS50846">
    <property type="entry name" value="HMA_2"/>
    <property type="match status" value="1"/>
</dbReference>
<dbReference type="OrthoDB" id="677920at2"/>
<dbReference type="EMBL" id="VSFC01000020">
    <property type="protein sequence ID" value="TYA58059.1"/>
    <property type="molecule type" value="Genomic_DNA"/>
</dbReference>
<organism evidence="2 3">
    <name type="scientific">Formosa maritima</name>
    <dbReference type="NCBI Taxonomy" id="2592046"/>
    <lineage>
        <taxon>Bacteria</taxon>
        <taxon>Pseudomonadati</taxon>
        <taxon>Bacteroidota</taxon>
        <taxon>Flavobacteriia</taxon>
        <taxon>Flavobacteriales</taxon>
        <taxon>Flavobacteriaceae</taxon>
        <taxon>Formosa</taxon>
    </lineage>
</organism>
<dbReference type="AlphaFoldDB" id="A0A5D0GIA1"/>
<dbReference type="Gene3D" id="3.30.70.100">
    <property type="match status" value="1"/>
</dbReference>
<feature type="domain" description="HMA" evidence="1">
    <location>
        <begin position="1"/>
        <end position="66"/>
    </location>
</feature>
<keyword evidence="3" id="KW-1185">Reference proteome</keyword>
<dbReference type="Proteomes" id="UP000324550">
    <property type="component" value="Unassembled WGS sequence"/>
</dbReference>
<gene>
    <name evidence="2" type="ORF">FVF61_04400</name>
</gene>
<protein>
    <submittedName>
        <fullName evidence="2">Heavy-metal-associated domain-containing protein</fullName>
    </submittedName>
</protein>
<sequence length="72" mass="8165">MRTTLHIQNINCGDCLVTITNKLSELKHISNVIVNPENETVSFEYNSHHDFDKAKHVLSMIGYPVIGPENML</sequence>
<accession>A0A5D0GIA1</accession>
<dbReference type="InterPro" id="IPR006121">
    <property type="entry name" value="HMA_dom"/>
</dbReference>
<evidence type="ECO:0000259" key="1">
    <source>
        <dbReference type="PROSITE" id="PS50846"/>
    </source>
</evidence>
<dbReference type="GO" id="GO:0046872">
    <property type="term" value="F:metal ion binding"/>
    <property type="evidence" value="ECO:0007669"/>
    <property type="project" value="InterPro"/>
</dbReference>
<evidence type="ECO:0000313" key="2">
    <source>
        <dbReference type="EMBL" id="TYA58059.1"/>
    </source>
</evidence>
<name>A0A5D0GIA1_9FLAO</name>
<reference evidence="2 3" key="1">
    <citation type="submission" date="2019-08" db="EMBL/GenBank/DDBJ databases">
        <title>Formosa sediminis sp. nov., isolated from marine sediment.</title>
        <authorList>
            <person name="Cao W.R."/>
        </authorList>
    </citation>
    <scope>NUCLEOTIDE SEQUENCE [LARGE SCALE GENOMIC DNA]</scope>
    <source>
        <strain evidence="2 3">1494</strain>
    </source>
</reference>
<dbReference type="RefSeq" id="WP_148453768.1">
    <property type="nucleotide sequence ID" value="NZ_VSFC01000020.1"/>
</dbReference>
<dbReference type="SUPFAM" id="SSF55008">
    <property type="entry name" value="HMA, heavy metal-associated domain"/>
    <property type="match status" value="1"/>
</dbReference>
<proteinExistence type="predicted"/>
<evidence type="ECO:0000313" key="3">
    <source>
        <dbReference type="Proteomes" id="UP000324550"/>
    </source>
</evidence>